<keyword evidence="4 6" id="KW-1133">Transmembrane helix</keyword>
<comment type="subcellular location">
    <subcellularLocation>
        <location evidence="1">Cell membrane</location>
        <topology evidence="1">Multi-pass membrane protein</topology>
    </subcellularLocation>
</comment>
<proteinExistence type="predicted"/>
<keyword evidence="3 6" id="KW-0812">Transmembrane</keyword>
<dbReference type="Pfam" id="PF01810">
    <property type="entry name" value="LysE"/>
    <property type="match status" value="1"/>
</dbReference>
<reference evidence="7 8" key="1">
    <citation type="submission" date="2018-11" db="EMBL/GenBank/DDBJ databases">
        <authorList>
            <person name="Criscuolo A."/>
        </authorList>
    </citation>
    <scope>NUCLEOTIDE SEQUENCE [LARGE SCALE GENOMIC DNA]</scope>
    <source>
        <strain evidence="7">ACIP111625</strain>
    </source>
</reference>
<feature type="transmembrane region" description="Helical" evidence="6">
    <location>
        <begin position="179"/>
        <end position="196"/>
    </location>
</feature>
<dbReference type="OrthoDB" id="9812084at2"/>
<sequence length="202" mass="21481">MNQDLFLALMGFAMATTLTPGPNNMMLIASGVNFGFLRTVPHMLGITLGVVSLVVMTGLGVAGLFRAWPGSLSVLKVLSVAYMLWLAWKIARSSAPDESVSGAARPLTLLQAAAFQWVNPKAWAMALGGVAAYVPRPDAVSLTLAAAVFALVSLPSTSVWTVAGQGLRRWLSDPRRRSVFNRTMAALLVASLWPVVTMKLAP</sequence>
<keyword evidence="2" id="KW-1003">Cell membrane</keyword>
<dbReference type="GO" id="GO:0033228">
    <property type="term" value="P:cysteine export across plasma membrane"/>
    <property type="evidence" value="ECO:0007669"/>
    <property type="project" value="TreeGrafter"/>
</dbReference>
<evidence type="ECO:0000256" key="5">
    <source>
        <dbReference type="ARBA" id="ARBA00023136"/>
    </source>
</evidence>
<evidence type="ECO:0000256" key="3">
    <source>
        <dbReference type="ARBA" id="ARBA00022692"/>
    </source>
</evidence>
<dbReference type="InterPro" id="IPR001123">
    <property type="entry name" value="LeuE-type"/>
</dbReference>
<keyword evidence="8" id="KW-1185">Reference proteome</keyword>
<dbReference type="PANTHER" id="PTHR30086:SF20">
    <property type="entry name" value="ARGININE EXPORTER PROTEIN ARGO-RELATED"/>
    <property type="match status" value="1"/>
</dbReference>
<dbReference type="EMBL" id="UXAW01000073">
    <property type="protein sequence ID" value="VDC30054.1"/>
    <property type="molecule type" value="Genomic_DNA"/>
</dbReference>
<name>A0A3P5X6V4_9RHOB</name>
<dbReference type="RefSeq" id="WP_124087162.1">
    <property type="nucleotide sequence ID" value="NZ_UXAW01000073.1"/>
</dbReference>
<feature type="transmembrane region" description="Helical" evidence="6">
    <location>
        <begin position="144"/>
        <end position="167"/>
    </location>
</feature>
<evidence type="ECO:0000256" key="2">
    <source>
        <dbReference type="ARBA" id="ARBA00022475"/>
    </source>
</evidence>
<evidence type="ECO:0000256" key="1">
    <source>
        <dbReference type="ARBA" id="ARBA00004651"/>
    </source>
</evidence>
<dbReference type="Proteomes" id="UP000277498">
    <property type="component" value="Unassembled WGS sequence"/>
</dbReference>
<evidence type="ECO:0000313" key="8">
    <source>
        <dbReference type="Proteomes" id="UP000277498"/>
    </source>
</evidence>
<dbReference type="AlphaFoldDB" id="A0A3P5X6V4"/>
<evidence type="ECO:0000256" key="6">
    <source>
        <dbReference type="SAM" id="Phobius"/>
    </source>
</evidence>
<dbReference type="GO" id="GO:0005886">
    <property type="term" value="C:plasma membrane"/>
    <property type="evidence" value="ECO:0007669"/>
    <property type="project" value="UniProtKB-SubCell"/>
</dbReference>
<dbReference type="PANTHER" id="PTHR30086">
    <property type="entry name" value="ARGININE EXPORTER PROTEIN ARGO"/>
    <property type="match status" value="1"/>
</dbReference>
<organism evidence="7 8">
    <name type="scientific">Pseudogemmobacter humi</name>
    <dbReference type="NCBI Taxonomy" id="2483812"/>
    <lineage>
        <taxon>Bacteria</taxon>
        <taxon>Pseudomonadati</taxon>
        <taxon>Pseudomonadota</taxon>
        <taxon>Alphaproteobacteria</taxon>
        <taxon>Rhodobacterales</taxon>
        <taxon>Paracoccaceae</taxon>
        <taxon>Pseudogemmobacter</taxon>
    </lineage>
</organism>
<protein>
    <submittedName>
        <fullName evidence="7">Cysteine/O-acetylserine efflux protein</fullName>
    </submittedName>
</protein>
<evidence type="ECO:0000313" key="7">
    <source>
        <dbReference type="EMBL" id="VDC30054.1"/>
    </source>
</evidence>
<accession>A0A3P5X6V4</accession>
<keyword evidence="5 6" id="KW-0472">Membrane</keyword>
<dbReference type="GO" id="GO:0015171">
    <property type="term" value="F:amino acid transmembrane transporter activity"/>
    <property type="evidence" value="ECO:0007669"/>
    <property type="project" value="TreeGrafter"/>
</dbReference>
<evidence type="ECO:0000256" key="4">
    <source>
        <dbReference type="ARBA" id="ARBA00022989"/>
    </source>
</evidence>
<feature type="transmembrane region" description="Helical" evidence="6">
    <location>
        <begin position="72"/>
        <end position="91"/>
    </location>
</feature>
<gene>
    <name evidence="7" type="primary">eamB</name>
    <name evidence="7" type="ORF">XINFAN_02414</name>
</gene>
<feature type="transmembrane region" description="Helical" evidence="6">
    <location>
        <begin position="44"/>
        <end position="65"/>
    </location>
</feature>